<proteinExistence type="predicted"/>
<sequence length="65" mass="7140">MSAAEGWPRSRWGGEAVLRARAEAAGYRRLLRARAAEVEALRGAVGALHRQLEGLRDRRSGELAK</sequence>
<keyword evidence="2" id="KW-1185">Reference proteome</keyword>
<gene>
    <name evidence="1" type="primary">Nefl_1</name>
    <name evidence="1" type="ORF">PODPOD_R15296</name>
</gene>
<feature type="non-terminal residue" evidence="1">
    <location>
        <position position="1"/>
    </location>
</feature>
<organism evidence="1 2">
    <name type="scientific">Podilymbus podiceps</name>
    <name type="common">Pied-billed grebe</name>
    <dbReference type="NCBI Taxonomy" id="9252"/>
    <lineage>
        <taxon>Eukaryota</taxon>
        <taxon>Metazoa</taxon>
        <taxon>Chordata</taxon>
        <taxon>Craniata</taxon>
        <taxon>Vertebrata</taxon>
        <taxon>Euteleostomi</taxon>
        <taxon>Archelosauria</taxon>
        <taxon>Archosauria</taxon>
        <taxon>Dinosauria</taxon>
        <taxon>Saurischia</taxon>
        <taxon>Theropoda</taxon>
        <taxon>Coelurosauria</taxon>
        <taxon>Aves</taxon>
        <taxon>Neognathae</taxon>
        <taxon>Neoaves</taxon>
        <taxon>Mirandornithes</taxon>
        <taxon>Podicipediformes</taxon>
        <taxon>Podicipedidae</taxon>
        <taxon>Podilymbus</taxon>
    </lineage>
</organism>
<dbReference type="AlphaFoldDB" id="A0A7L0TCG6"/>
<dbReference type="Proteomes" id="UP000555275">
    <property type="component" value="Unassembled WGS sequence"/>
</dbReference>
<accession>A0A7L0TCG6</accession>
<feature type="non-terminal residue" evidence="1">
    <location>
        <position position="65"/>
    </location>
</feature>
<dbReference type="EMBL" id="VXAO01001595">
    <property type="protein sequence ID" value="NXL52434.1"/>
    <property type="molecule type" value="Genomic_DNA"/>
</dbReference>
<protein>
    <submittedName>
        <fullName evidence="1">NFL protein</fullName>
    </submittedName>
</protein>
<evidence type="ECO:0000313" key="1">
    <source>
        <dbReference type="EMBL" id="NXL52434.1"/>
    </source>
</evidence>
<comment type="caution">
    <text evidence="1">The sequence shown here is derived from an EMBL/GenBank/DDBJ whole genome shotgun (WGS) entry which is preliminary data.</text>
</comment>
<name>A0A7L0TCG6_PODPO</name>
<evidence type="ECO:0000313" key="2">
    <source>
        <dbReference type="Proteomes" id="UP000555275"/>
    </source>
</evidence>
<reference evidence="1 2" key="1">
    <citation type="submission" date="2019-09" db="EMBL/GenBank/DDBJ databases">
        <title>Bird 10,000 Genomes (B10K) Project - Family phase.</title>
        <authorList>
            <person name="Zhang G."/>
        </authorList>
    </citation>
    <scope>NUCLEOTIDE SEQUENCE [LARGE SCALE GENOMIC DNA]</scope>
    <source>
        <strain evidence="1">B10K-DU-009-04</strain>
        <tissue evidence="1">Mixed tissue sample</tissue>
    </source>
</reference>